<dbReference type="EC" id="3.4.17.13" evidence="8"/>
<dbReference type="CDD" id="cd07025">
    <property type="entry name" value="Peptidase_S66"/>
    <property type="match status" value="1"/>
</dbReference>
<dbReference type="SUPFAM" id="SSF52317">
    <property type="entry name" value="Class I glutamine amidotransferase-like"/>
    <property type="match status" value="1"/>
</dbReference>
<feature type="domain" description="LD-carboxypeptidase C-terminal" evidence="7">
    <location>
        <begin position="180"/>
        <end position="296"/>
    </location>
</feature>
<keyword evidence="3" id="KW-0645">Protease</keyword>
<dbReference type="Proteomes" id="UP001519307">
    <property type="component" value="Unassembled WGS sequence"/>
</dbReference>
<dbReference type="Gene3D" id="3.50.30.60">
    <property type="entry name" value="LD-carboxypeptidase A C-terminal domain-like"/>
    <property type="match status" value="1"/>
</dbReference>
<evidence type="ECO:0000256" key="5">
    <source>
        <dbReference type="ARBA" id="ARBA00022825"/>
    </source>
</evidence>
<dbReference type="InterPro" id="IPR003507">
    <property type="entry name" value="S66_fam"/>
</dbReference>
<dbReference type="InterPro" id="IPR027461">
    <property type="entry name" value="Carboxypeptidase_A_C_sf"/>
</dbReference>
<dbReference type="InterPro" id="IPR029062">
    <property type="entry name" value="Class_I_gatase-like"/>
</dbReference>
<protein>
    <submittedName>
        <fullName evidence="8">Muramoyltetrapeptide carboxypeptidase</fullName>
        <ecNumber evidence="8">3.4.17.13</ecNumber>
    </submittedName>
</protein>
<evidence type="ECO:0000256" key="4">
    <source>
        <dbReference type="ARBA" id="ARBA00022801"/>
    </source>
</evidence>
<dbReference type="GO" id="GO:0106415">
    <property type="term" value="F:muramoyltetrapeptide carboxypeptidase activity"/>
    <property type="evidence" value="ECO:0007669"/>
    <property type="project" value="UniProtKB-EC"/>
</dbReference>
<comment type="caution">
    <text evidence="8">The sequence shown here is derived from an EMBL/GenBank/DDBJ whole genome shotgun (WGS) entry which is preliminary data.</text>
</comment>
<organism evidence="8 9">
    <name type="scientific">Clostridium algifaecis</name>
    <dbReference type="NCBI Taxonomy" id="1472040"/>
    <lineage>
        <taxon>Bacteria</taxon>
        <taxon>Bacillati</taxon>
        <taxon>Bacillota</taxon>
        <taxon>Clostridia</taxon>
        <taxon>Eubacteriales</taxon>
        <taxon>Clostridiaceae</taxon>
        <taxon>Clostridium</taxon>
    </lineage>
</organism>
<dbReference type="Pfam" id="PF02016">
    <property type="entry name" value="Peptidase_S66"/>
    <property type="match status" value="1"/>
</dbReference>
<dbReference type="RefSeq" id="WP_209701310.1">
    <property type="nucleotide sequence ID" value="NZ_JAGGLM010000004.1"/>
</dbReference>
<evidence type="ECO:0000256" key="3">
    <source>
        <dbReference type="ARBA" id="ARBA00022670"/>
    </source>
</evidence>
<reference evidence="8 9" key="1">
    <citation type="submission" date="2021-03" db="EMBL/GenBank/DDBJ databases">
        <title>Genomic Encyclopedia of Type Strains, Phase IV (KMG-IV): sequencing the most valuable type-strain genomes for metagenomic binning, comparative biology and taxonomic classification.</title>
        <authorList>
            <person name="Goeker M."/>
        </authorList>
    </citation>
    <scope>NUCLEOTIDE SEQUENCE [LARGE SCALE GENOMIC DNA]</scope>
    <source>
        <strain evidence="8 9">DSM 28783</strain>
    </source>
</reference>
<name>A0ABS4KQF3_9CLOT</name>
<sequence length="311" mass="35109">MLGKRLREGNTIGLISPSGPLDRETTKESIDFLKQLGFNIKEGKHIYDKWGYLAGKDKDRAYDFMDMFLDTDVDMILCVRGGYGAMRILPFIDFNIIKNNPKIFAGFSDITTLINNIYEKCNIITFHSPMCNSNLHDKTTLEGFLNVLTCGYKPFTIKNSKNKSCEYFRNSTYFNGDSAKGILIGGNLSLISGTIGTPYEINTKNKILFIEDVGEEPYQIDKMLTQLILSNKLQECAGIILGQFKDCTLPHYRRSLTLDEIFKDRIISLGKPTLVNFQCGHSYPRLTIPIGAQVELDCAKESIHVLEPVVK</sequence>
<evidence type="ECO:0000313" key="9">
    <source>
        <dbReference type="Proteomes" id="UP001519307"/>
    </source>
</evidence>
<evidence type="ECO:0000256" key="1">
    <source>
        <dbReference type="ARBA" id="ARBA00010233"/>
    </source>
</evidence>
<dbReference type="PANTHER" id="PTHR30237:SF2">
    <property type="entry name" value="MUREIN TETRAPEPTIDE CARBOXYPEPTIDASE"/>
    <property type="match status" value="1"/>
</dbReference>
<evidence type="ECO:0000259" key="6">
    <source>
        <dbReference type="Pfam" id="PF02016"/>
    </source>
</evidence>
<dbReference type="Gene3D" id="3.40.50.10740">
    <property type="entry name" value="Class I glutamine amidotransferase-like"/>
    <property type="match status" value="1"/>
</dbReference>
<keyword evidence="5" id="KW-0720">Serine protease</keyword>
<dbReference type="InterPro" id="IPR040921">
    <property type="entry name" value="Peptidase_S66C"/>
</dbReference>
<keyword evidence="2 8" id="KW-0121">Carboxypeptidase</keyword>
<evidence type="ECO:0000259" key="7">
    <source>
        <dbReference type="Pfam" id="PF17676"/>
    </source>
</evidence>
<dbReference type="InterPro" id="IPR027478">
    <property type="entry name" value="LdcA_N"/>
</dbReference>
<comment type="similarity">
    <text evidence="1">Belongs to the peptidase S66 family.</text>
</comment>
<dbReference type="InterPro" id="IPR040449">
    <property type="entry name" value="Peptidase_S66_N"/>
</dbReference>
<dbReference type="PANTHER" id="PTHR30237">
    <property type="entry name" value="MURAMOYLTETRAPEPTIDE CARBOXYPEPTIDASE"/>
    <property type="match status" value="1"/>
</dbReference>
<dbReference type="SUPFAM" id="SSF141986">
    <property type="entry name" value="LD-carboxypeptidase A C-terminal domain-like"/>
    <property type="match status" value="1"/>
</dbReference>
<gene>
    <name evidence="8" type="ORF">J2Z42_000947</name>
</gene>
<keyword evidence="9" id="KW-1185">Reference proteome</keyword>
<keyword evidence="4 8" id="KW-0378">Hydrolase</keyword>
<dbReference type="Pfam" id="PF17676">
    <property type="entry name" value="Peptidase_S66C"/>
    <property type="match status" value="1"/>
</dbReference>
<evidence type="ECO:0000313" key="8">
    <source>
        <dbReference type="EMBL" id="MBP2032282.1"/>
    </source>
</evidence>
<proteinExistence type="inferred from homology"/>
<dbReference type="PIRSF" id="PIRSF028757">
    <property type="entry name" value="LD-carboxypeptidase"/>
    <property type="match status" value="1"/>
</dbReference>
<accession>A0ABS4KQF3</accession>
<dbReference type="EMBL" id="JAGGLM010000004">
    <property type="protein sequence ID" value="MBP2032282.1"/>
    <property type="molecule type" value="Genomic_DNA"/>
</dbReference>
<feature type="domain" description="LD-carboxypeptidase N-terminal" evidence="6">
    <location>
        <begin position="12"/>
        <end position="127"/>
    </location>
</feature>
<evidence type="ECO:0000256" key="2">
    <source>
        <dbReference type="ARBA" id="ARBA00022645"/>
    </source>
</evidence>